<evidence type="ECO:0000256" key="4">
    <source>
        <dbReference type="ARBA" id="ARBA00023152"/>
    </source>
</evidence>
<dbReference type="NCBIfam" id="NF008907">
    <property type="entry name" value="PRK12270.1"/>
    <property type="match status" value="1"/>
</dbReference>
<dbReference type="GO" id="GO:0006096">
    <property type="term" value="P:glycolytic process"/>
    <property type="evidence" value="ECO:0007669"/>
    <property type="project" value="UniProtKB-UniRule"/>
</dbReference>
<dbReference type="EMBL" id="MJBI02000001">
    <property type="protein sequence ID" value="RAI82604.1"/>
    <property type="molecule type" value="Genomic_DNA"/>
</dbReference>
<sequence>MTKGKNLDEAPPRFGTNLGILLEMFDQYLVDPSSVSDELQVLFSSIQGGQSALSGNAISAGNADTEKVKRVLKLIDNIRLYGHLTADIYPLYRPQRENLPALTLEDFNLSEEDLKSLPAGLISERYAQQFDNALEAINHLQAAYQSTIGFEISHINDANEREWLIEQIESREHHQFSKDEKINLLKSLAHVEGFEKYIHKNFVGAKRFSIEGVDALVPMLEQVLRIANKENIKNIEIGMAHRGRLNVLTHILEKPYEMMLSEFMHTDPLKFLPEDGSLVVTKGWTSDVKYHLGGKKTTTKYGNEQVVSLANNPSHLEIVAPVVLGKTRAVQEVTTDVSKPEQDFNKALAVLIHGDAAFPGQGINFESMNLSNLDGYSVGGSLHIITNNRVGFTTEPYDSRSTTYATDVAKGYDLPIIHVNADDVEACMEAIELAMAFRQKFNKDFVIDLVGYRRYGHNEMDEPTITNPMLYKEVKGHPSIEIKYGKELVAEGVITEDEMNAIFEGVTAEMRAAHDKIDKSTKNNDSEMLAPVEVTEGYENVETGVSFDRLKKLNEEMLNTPETFTVFNKLQKILERRNDPFTKDGLIDWGHAELLAYGTIIQDGKPVRHTGQDAERGTFAHRHAVLNDENNGDKYVPLQHISDAKASFDIHNSPLSEAAVVGFEYGYNLENNDALAVWEAQYGDFANMAQMIFDNFVSSANAKWGERSGLTLLLPHAYEGQGPEHSSARLERFLQLAGENNWTVANVTSTANYFHLLRRQAHYLNTLQMRPLVLMSPKSLLRNNFVADTVDKFTEGSFKPIISESYKKTKVKKLLIASGKVAIDLYTELQKNPNDTIHLIRLEQLYPLPKEEIQAIINDLRGLTEIGFVQEEPENQGAWQYIYPELLEMAQGIDVKYYGRVRRAAPSEGDNEIHKLVQTKIINEALNL</sequence>
<dbReference type="GO" id="GO:0004591">
    <property type="term" value="F:oxoglutarate dehydrogenase (succinyl-transferring) activity"/>
    <property type="evidence" value="ECO:0007669"/>
    <property type="project" value="UniProtKB-UniRule"/>
</dbReference>
<dbReference type="GO" id="GO:0005829">
    <property type="term" value="C:cytosol"/>
    <property type="evidence" value="ECO:0007669"/>
    <property type="project" value="TreeGrafter"/>
</dbReference>
<dbReference type="Proteomes" id="UP000229523">
    <property type="component" value="Unassembled WGS sequence"/>
</dbReference>
<dbReference type="Gene3D" id="3.40.50.11610">
    <property type="entry name" value="Multifunctional 2-oxoglutarate metabolism enzyme, C-terminal domain"/>
    <property type="match status" value="1"/>
</dbReference>
<dbReference type="InterPro" id="IPR029061">
    <property type="entry name" value="THDP-binding"/>
</dbReference>
<dbReference type="HAMAP" id="MF_01169">
    <property type="entry name" value="SucA_OdhA"/>
    <property type="match status" value="1"/>
</dbReference>
<evidence type="ECO:0000256" key="2">
    <source>
        <dbReference type="ARBA" id="ARBA00023002"/>
    </source>
</evidence>
<evidence type="ECO:0000313" key="7">
    <source>
        <dbReference type="EMBL" id="RAI82604.1"/>
    </source>
</evidence>
<keyword evidence="4 6" id="KW-0324">Glycolysis</keyword>
<dbReference type="InterPro" id="IPR001017">
    <property type="entry name" value="DH_E1"/>
</dbReference>
<comment type="catalytic activity">
    <reaction evidence="5 6">
        <text>N(6)-[(R)-lipoyl]-L-lysyl-[protein] + 2-oxoglutarate + H(+) = N(6)-[(R)-S(8)-succinyldihydrolipoyl]-L-lysyl-[protein] + CO2</text>
        <dbReference type="Rhea" id="RHEA:12188"/>
        <dbReference type="Rhea" id="RHEA-COMP:10474"/>
        <dbReference type="Rhea" id="RHEA-COMP:20092"/>
        <dbReference type="ChEBI" id="CHEBI:15378"/>
        <dbReference type="ChEBI" id="CHEBI:16526"/>
        <dbReference type="ChEBI" id="CHEBI:16810"/>
        <dbReference type="ChEBI" id="CHEBI:83099"/>
        <dbReference type="ChEBI" id="CHEBI:83120"/>
        <dbReference type="EC" id="1.2.4.2"/>
    </reaction>
</comment>
<reference evidence="7 8" key="1">
    <citation type="journal article" date="2018" name="Front. Microbiol.">
        <title>Description and Comparative Genomics of Macrococcus caseolyticus subsp. hominis subsp. nov., Macrococcus goetzii sp. nov., Macrococcus epidermidis sp. nov., and Macrococcus bohemicus sp. nov., Novel Macrococci From Human Clinical Material With Virulence Potential and Suspected Uptake of Foreign DNA by Natural Transformation.</title>
        <authorList>
            <person name="Maslanova I."/>
            <person name="Wertheimer Z."/>
            <person name="Sedlacek I."/>
            <person name="Svec P."/>
            <person name="Indrakova A."/>
            <person name="Kovarovic V."/>
            <person name="Schumann P."/>
            <person name="Sproer C."/>
            <person name="Kralova S."/>
            <person name="Sedo O."/>
            <person name="Kristofova L."/>
            <person name="Vrbovska V."/>
            <person name="Fuzik T."/>
            <person name="Petras P."/>
            <person name="Zdrahal Z."/>
            <person name="Ruzickova V."/>
            <person name="Doskar J."/>
            <person name="Pantucek R."/>
        </authorList>
    </citation>
    <scope>NUCLEOTIDE SEQUENCE [LARGE SCALE GENOMIC DNA]</scope>
    <source>
        <strain evidence="7 8">CCM 4927</strain>
    </source>
</reference>
<comment type="function">
    <text evidence="6">E1 component of the 2-oxoglutarate dehydrogenase (OGDH) complex which catalyzes the decarboxylation of 2-oxoglutarate, the first step in the conversion of 2-oxoglutarate to succinyl-CoA and CO(2).</text>
</comment>
<dbReference type="PIRSF" id="PIRSF000157">
    <property type="entry name" value="Oxoglu_dh_E1"/>
    <property type="match status" value="1"/>
</dbReference>
<dbReference type="Pfam" id="PF00676">
    <property type="entry name" value="E1_dh"/>
    <property type="match status" value="1"/>
</dbReference>
<dbReference type="NCBIfam" id="TIGR00239">
    <property type="entry name" value="2oxo_dh_E1"/>
    <property type="match status" value="1"/>
</dbReference>
<dbReference type="RefSeq" id="WP_099578104.1">
    <property type="nucleotide sequence ID" value="NZ_MJBI02000001.1"/>
</dbReference>
<dbReference type="Pfam" id="PF16870">
    <property type="entry name" value="OxoGdeHyase_C"/>
    <property type="match status" value="1"/>
</dbReference>
<evidence type="ECO:0000313" key="8">
    <source>
        <dbReference type="Proteomes" id="UP000229523"/>
    </source>
</evidence>
<name>A0A2G5NUQ9_9STAP</name>
<dbReference type="GO" id="GO:0030976">
    <property type="term" value="F:thiamine pyrophosphate binding"/>
    <property type="evidence" value="ECO:0007669"/>
    <property type="project" value="UniProtKB-UniRule"/>
</dbReference>
<keyword evidence="2 6" id="KW-0560">Oxidoreductase</keyword>
<dbReference type="Gene3D" id="3.40.50.12470">
    <property type="match status" value="1"/>
</dbReference>
<dbReference type="InterPro" id="IPR011603">
    <property type="entry name" value="2oxoglutarate_DH_E1"/>
</dbReference>
<dbReference type="Pfam" id="PF02779">
    <property type="entry name" value="Transket_pyr"/>
    <property type="match status" value="1"/>
</dbReference>
<dbReference type="InterPro" id="IPR005475">
    <property type="entry name" value="Transketolase-like_Pyr-bd"/>
</dbReference>
<dbReference type="AlphaFoldDB" id="A0A2G5NUQ9"/>
<dbReference type="CDD" id="cd02016">
    <property type="entry name" value="TPP_E1_OGDC_like"/>
    <property type="match status" value="1"/>
</dbReference>
<dbReference type="SMART" id="SM00861">
    <property type="entry name" value="Transket_pyr"/>
    <property type="match status" value="1"/>
</dbReference>
<dbReference type="FunFam" id="3.40.50.970:FF:000036">
    <property type="entry name" value="2-oxoglutarate dehydrogenase E1 component"/>
    <property type="match status" value="1"/>
</dbReference>
<dbReference type="EC" id="1.2.4.2" evidence="6"/>
<dbReference type="GO" id="GO:0006099">
    <property type="term" value="P:tricarboxylic acid cycle"/>
    <property type="evidence" value="ECO:0007669"/>
    <property type="project" value="TreeGrafter"/>
</dbReference>
<evidence type="ECO:0000256" key="3">
    <source>
        <dbReference type="ARBA" id="ARBA00023052"/>
    </source>
</evidence>
<dbReference type="InterPro" id="IPR023784">
    <property type="entry name" value="2oxoglutarate_DH_E1_bac"/>
</dbReference>
<comment type="subunit">
    <text evidence="6">Homodimer. Part of the 2-oxoglutarate dehydrogenase (OGDH) complex composed of E1 (2-oxoglutarate dehydrogenase), E2 (dihydrolipoamide succinyltransferase) and E3 (dihydrolipoamide dehydrogenase); the complex contains multiple copies of the three enzymatic components (E1, E2 and E3).</text>
</comment>
<proteinExistence type="inferred from homology"/>
<protein>
    <recommendedName>
        <fullName evidence="6">2-oxoglutarate dehydrogenase E1 component</fullName>
        <ecNumber evidence="6">1.2.4.2</ecNumber>
    </recommendedName>
    <alternativeName>
        <fullName evidence="6">Alpha-ketoglutarate dehydrogenase</fullName>
    </alternativeName>
</protein>
<comment type="caution">
    <text evidence="7">The sequence shown here is derived from an EMBL/GenBank/DDBJ whole genome shotgun (WGS) entry which is preliminary data.</text>
</comment>
<dbReference type="SUPFAM" id="SSF52518">
    <property type="entry name" value="Thiamin diphosphate-binding fold (THDP-binding)"/>
    <property type="match status" value="2"/>
</dbReference>
<evidence type="ECO:0000256" key="1">
    <source>
        <dbReference type="ARBA" id="ARBA00001964"/>
    </source>
</evidence>
<dbReference type="PANTHER" id="PTHR23152">
    <property type="entry name" value="2-OXOGLUTARATE DEHYDROGENASE"/>
    <property type="match status" value="1"/>
</dbReference>
<evidence type="ECO:0000256" key="5">
    <source>
        <dbReference type="ARBA" id="ARBA00051911"/>
    </source>
</evidence>
<keyword evidence="3 6" id="KW-0786">Thiamine pyrophosphate</keyword>
<comment type="similarity">
    <text evidence="6">Belongs to the alpha-ketoglutarate dehydrogenase family.</text>
</comment>
<dbReference type="OrthoDB" id="9759785at2"/>
<dbReference type="GO" id="GO:0045252">
    <property type="term" value="C:oxoglutarate dehydrogenase complex"/>
    <property type="evidence" value="ECO:0007669"/>
    <property type="project" value="TreeGrafter"/>
</dbReference>
<gene>
    <name evidence="6" type="primary">odhA</name>
    <name evidence="7" type="ORF">BFS35_002660</name>
</gene>
<dbReference type="Gene3D" id="3.40.50.970">
    <property type="match status" value="1"/>
</dbReference>
<dbReference type="PANTHER" id="PTHR23152:SF4">
    <property type="entry name" value="2-OXOADIPATE DEHYDROGENASE COMPLEX COMPONENT E1"/>
    <property type="match status" value="1"/>
</dbReference>
<evidence type="ECO:0000256" key="6">
    <source>
        <dbReference type="HAMAP-Rule" id="MF_01169"/>
    </source>
</evidence>
<dbReference type="Gene3D" id="1.10.287.1150">
    <property type="entry name" value="TPP helical domain"/>
    <property type="match status" value="1"/>
</dbReference>
<comment type="cofactor">
    <cofactor evidence="1 6">
        <name>thiamine diphosphate</name>
        <dbReference type="ChEBI" id="CHEBI:58937"/>
    </cofactor>
</comment>
<organism evidence="7 8">
    <name type="scientific">Macrococcoides goetzii</name>
    <dbReference type="NCBI Taxonomy" id="1891097"/>
    <lineage>
        <taxon>Bacteria</taxon>
        <taxon>Bacillati</taxon>
        <taxon>Bacillota</taxon>
        <taxon>Bacilli</taxon>
        <taxon>Bacillales</taxon>
        <taxon>Staphylococcaceae</taxon>
        <taxon>Macrococcoides</taxon>
    </lineage>
</organism>
<keyword evidence="8" id="KW-1185">Reference proteome</keyword>
<dbReference type="InterPro" id="IPR031717">
    <property type="entry name" value="ODO-1/KGD_C"/>
</dbReference>
<accession>A0A2G5NUQ9</accession>
<dbReference type="InterPro" id="IPR042179">
    <property type="entry name" value="KGD_C_sf"/>
</dbReference>
<dbReference type="NCBIfam" id="NF006914">
    <property type="entry name" value="PRK09404.1"/>
    <property type="match status" value="1"/>
</dbReference>